<sequence length="2086" mass="230892">MIQNPSRAVKDLDLLSENGKYQLAEWHKRPQTNEVVSVVDAIKQHALQQPAHPAICAWDGNLTYAEFDNVTSRLAHYLRSLGIGENSLVLVGFEKTVNAIIAVVSILKAGAAFVPVSPHYPTARMQIIADITQSPLSMTSPQFATVFERVGVPSLELTQSFIAGLPELDQLQEDLPATDMERCAYVMFTSGSTGRPKGVVHAHRSLSALVNQAPAFEMYPSSRVLQFAPSIFAASLMDLILPLILGATMCIASQHDLMNNLEAAMNCFQIPAPVGSIGEILFYGENVSRGYLNDPEKTVAMYIEPPGWVLHSSPDPIPRLMLRTGDLARYAEDGSIVYIGRKDMQVKIRGKRVELGEVESTIRPHLAPDETVITEAISPSGMEGTTILICFIYAASNPGDQVISCSPFAPPTRSFQTETARLDVLVRATLPDFMVPSIYIPLAQIPKTPSGKTDRLALKKHAAGMAWQELEVYVRANDEPRVQPQTDIQRLLHTLFCENLNRDPDYLGINEAFIKLGGDSIQAIRLVQMCRSAGFSLTVQDILEHGTIAELAELVKKVPDQASWKPMNEDIPTSAVLEQMNELGFPTDDVEAVHLCSPMQEGILMSQLKTPDQHALRVLYEAQSAKNGATVYVKRLKSAWKHLTQRHPMLRSIFVTNLKPQVFAAQVQLKNEATPHIYNLEEGLEPSSVAKKHQNTQLSSSLLPQLSIHIASDGRVFVEIELSHAVTDGLSMSIIVRDFCALYNEQQLSPLNFNHAEYMNYKRQTVNDSALSYWKEYLGGMDSCQFPTANSDGPQSRPSENRDSHEFKSVMVDIGPAATYHKFARDTGTTLSNVVKLAWCLVLRTVTRMDDICFGYLISGRDAPIDGVMDAVGPLIDLMICRQRFEPSSTVLSILCSIQSDFGTGLAHRGASFADIRRALNFGRDEIMFNTCITQYPLFTNADGDEYDMALSEVSRHDPNEFDLGLEVMISEDDISTRLKAYTSVVPAAQMKRIGALLGHIMNAIVTGFDRIIDDLELISEDDRSMIKNLNKSVPNSVDQCAHEIIQAQCQAQPSAPAVDAWDGKWTYKEFDELSTTISQYLTLQGVASDTFVPVLMDKSRWVPISLLAILKAGAAFVLLEPSQPMQRLQEICNDLRSTVIISSQIYRQTANSLAPNVVLLDNQSPIPSANSLDGEHTVTVGPRNLAYAVFTSGSTGKPKGVMIEHRSLCTTGASMRRHSPMNSDMRMSQYASFAFDVSVLDLIVCFMAGGCLCIPSFEDRQNRLLESLNDFKANYVALTPTVTRTLQPERLTSLKTLKVSGEALSAFDIQRWGGVPGIQFINMYGPAECTINVTVQAPVTLGSPPHAIGHSMSNSTAWVVDPNNHESLCPVGVVGELVIQGPVVARGYLNRPEQTAAAFIPPPRWLSQFMQVPSEEKLYKTGDLVQYAIDGTLLYKGRKDSQVKLRGQRLELGEVEEHLRRVFPNATEVIAEVASLNQGRTKALAAFIYQTNWDHGLSASPRDDEPSQELLHPVCDAFSNAVSQAKLDLAALLPSYMEPSIYLPLARIPQTRSGKTDRGQLRKVLSTGLHEQWASSFQTRPARKEPSNEAESVLCRSVAVTLTMEEQDVSMDDNFFRRGGDSVAAMTLVSLLREQNYHVTVADIFQHSRLDSLAQVMHCDLPLGVSDIPKPFALLSDSPESRQLVIKQATEQCVVPQDDIEDIYPCSPLQHAFFLFSARKKGTLVAQFAYNLRPTIDLELLRKAWHTTTLAHPQLRTRIISVDGKDEMHQVVLRGGVEIEYYEPPTEDVSDYMPDLPIDVQTGKPLLRIAFVRRPSSYQHRLVVSLQHSMYDGWSLAVLMQELERAYSGAALKHLPTSSFIRHIDQTKGAAKHFWTEELKDLRAPIFPAVPSSNYTPHPSATLVRKVPIPQRAAGQITLSTKVRWAWAQVISLYTGSLEVAFGLGTAGRGTPVAGIERMMTPTLGIFPYRLYIDPEETVIEALRKAQQNYVKILPHEHYGNPDISRLATGPTSAVALQTLLIVQPQPPEQPSSLYSEQELLPQTGAFHVLPEQEMLRVISLFDAVFQQICGEPEMLVQDLKGLPG</sequence>
<gene>
    <name evidence="1" type="ORF">N8T08_010776</name>
</gene>
<name>A0ACC3BC79_9EURO</name>
<proteinExistence type="predicted"/>
<keyword evidence="2" id="KW-1185">Reference proteome</keyword>
<protein>
    <submittedName>
        <fullName evidence="1">Nonribosomal Peptide Synthase (NRPS)</fullName>
    </submittedName>
</protein>
<organism evidence="1 2">
    <name type="scientific">Aspergillus melleus</name>
    <dbReference type="NCBI Taxonomy" id="138277"/>
    <lineage>
        <taxon>Eukaryota</taxon>
        <taxon>Fungi</taxon>
        <taxon>Dikarya</taxon>
        <taxon>Ascomycota</taxon>
        <taxon>Pezizomycotina</taxon>
        <taxon>Eurotiomycetes</taxon>
        <taxon>Eurotiomycetidae</taxon>
        <taxon>Eurotiales</taxon>
        <taxon>Aspergillaceae</taxon>
        <taxon>Aspergillus</taxon>
        <taxon>Aspergillus subgen. Circumdati</taxon>
    </lineage>
</organism>
<evidence type="ECO:0000313" key="2">
    <source>
        <dbReference type="Proteomes" id="UP001177260"/>
    </source>
</evidence>
<evidence type="ECO:0000313" key="1">
    <source>
        <dbReference type="EMBL" id="KAK1148137.1"/>
    </source>
</evidence>
<dbReference type="EMBL" id="JAOPJF010000009">
    <property type="protein sequence ID" value="KAK1148137.1"/>
    <property type="molecule type" value="Genomic_DNA"/>
</dbReference>
<comment type="caution">
    <text evidence="1">The sequence shown here is derived from an EMBL/GenBank/DDBJ whole genome shotgun (WGS) entry which is preliminary data.</text>
</comment>
<reference evidence="1 2" key="1">
    <citation type="journal article" date="2023" name="ACS Omega">
        <title>Identification of the Neoaspergillic Acid Biosynthesis Gene Cluster by Establishing an In Vitro CRISPR-Ribonucleoprotein Genetic System in Aspergillus melleus.</title>
        <authorList>
            <person name="Yuan B."/>
            <person name="Grau M.F."/>
            <person name="Murata R.M."/>
            <person name="Torok T."/>
            <person name="Venkateswaran K."/>
            <person name="Stajich J.E."/>
            <person name="Wang C.C.C."/>
        </authorList>
    </citation>
    <scope>NUCLEOTIDE SEQUENCE [LARGE SCALE GENOMIC DNA]</scope>
    <source>
        <strain evidence="1 2">IMV 1140</strain>
    </source>
</reference>
<dbReference type="Proteomes" id="UP001177260">
    <property type="component" value="Unassembled WGS sequence"/>
</dbReference>
<accession>A0ACC3BC79</accession>